<evidence type="ECO:0000313" key="7">
    <source>
        <dbReference type="EMBL" id="QLQ80100.1"/>
    </source>
</evidence>
<keyword evidence="5 6" id="KW-0472">Membrane</keyword>
<comment type="similarity">
    <text evidence="2">Belongs to the TMEM170 family.</text>
</comment>
<evidence type="ECO:0000313" key="8">
    <source>
        <dbReference type="Proteomes" id="UP000510647"/>
    </source>
</evidence>
<dbReference type="EMBL" id="CP059270">
    <property type="protein sequence ID" value="QLQ80100.1"/>
    <property type="molecule type" value="Genomic_DNA"/>
</dbReference>
<feature type="transmembrane region" description="Helical" evidence="6">
    <location>
        <begin position="47"/>
        <end position="68"/>
    </location>
</feature>
<gene>
    <name evidence="7" type="ORF">HG537_0D01000</name>
</gene>
<evidence type="ECO:0000256" key="6">
    <source>
        <dbReference type="SAM" id="Phobius"/>
    </source>
</evidence>
<evidence type="ECO:0000256" key="4">
    <source>
        <dbReference type="ARBA" id="ARBA00022989"/>
    </source>
</evidence>
<dbReference type="PANTHER" id="PTHR22779:SF6">
    <property type="entry name" value="SD17342P"/>
    <property type="match status" value="1"/>
</dbReference>
<protein>
    <submittedName>
        <fullName evidence="7">Uncharacterized protein</fullName>
    </submittedName>
</protein>
<proteinExistence type="inferred from homology"/>
<dbReference type="PANTHER" id="PTHR22779">
    <property type="entry name" value="SD17342P"/>
    <property type="match status" value="1"/>
</dbReference>
<evidence type="ECO:0000256" key="3">
    <source>
        <dbReference type="ARBA" id="ARBA00022692"/>
    </source>
</evidence>
<comment type="subcellular location">
    <subcellularLocation>
        <location evidence="1">Membrane</location>
        <topology evidence="1">Multi-pass membrane protein</topology>
    </subcellularLocation>
</comment>
<keyword evidence="4 6" id="KW-1133">Transmembrane helix</keyword>
<dbReference type="Pfam" id="PF10190">
    <property type="entry name" value="Tmemb_170"/>
    <property type="match status" value="1"/>
</dbReference>
<evidence type="ECO:0000256" key="2">
    <source>
        <dbReference type="ARBA" id="ARBA00006325"/>
    </source>
</evidence>
<name>A0A7H9HRW1_9SACH</name>
<keyword evidence="8" id="KW-1185">Reference proteome</keyword>
<accession>A0A7H9HRW1</accession>
<keyword evidence="3 6" id="KW-0812">Transmembrane</keyword>
<evidence type="ECO:0000256" key="5">
    <source>
        <dbReference type="ARBA" id="ARBA00023136"/>
    </source>
</evidence>
<dbReference type="AlphaFoldDB" id="A0A7H9HRW1"/>
<feature type="transmembrane region" description="Helical" evidence="6">
    <location>
        <begin position="80"/>
        <end position="101"/>
    </location>
</feature>
<organism evidence="7 8">
    <name type="scientific">Torulaspora globosa</name>
    <dbReference type="NCBI Taxonomy" id="48254"/>
    <lineage>
        <taxon>Eukaryota</taxon>
        <taxon>Fungi</taxon>
        <taxon>Dikarya</taxon>
        <taxon>Ascomycota</taxon>
        <taxon>Saccharomycotina</taxon>
        <taxon>Saccharomycetes</taxon>
        <taxon>Saccharomycetales</taxon>
        <taxon>Saccharomycetaceae</taxon>
        <taxon>Torulaspora</taxon>
    </lineage>
</organism>
<dbReference type="Proteomes" id="UP000510647">
    <property type="component" value="Chromosome 4"/>
</dbReference>
<reference evidence="7 8" key="1">
    <citation type="submission" date="2020-06" db="EMBL/GenBank/DDBJ databases">
        <title>The yeast mating-type switching endonuclease HO is a domesticated member of an unorthodox homing genetic element family.</title>
        <authorList>
            <person name="Coughlan A.Y."/>
            <person name="Lombardi L."/>
            <person name="Braun-Galleani S."/>
            <person name="Martos A.R."/>
            <person name="Galeote V."/>
            <person name="Bigey F."/>
            <person name="Dequin S."/>
            <person name="Byrne K.P."/>
            <person name="Wolfe K.H."/>
        </authorList>
    </citation>
    <scope>NUCLEOTIDE SEQUENCE [LARGE SCALE GENOMIC DNA]</scope>
    <source>
        <strain evidence="7 8">CBS2947</strain>
    </source>
</reference>
<dbReference type="InterPro" id="IPR019334">
    <property type="entry name" value="TMEM170A/B/YPR153W-like"/>
</dbReference>
<dbReference type="GO" id="GO:0016020">
    <property type="term" value="C:membrane"/>
    <property type="evidence" value="ECO:0007669"/>
    <property type="project" value="UniProtKB-SubCell"/>
</dbReference>
<feature type="transmembrane region" description="Helical" evidence="6">
    <location>
        <begin position="107"/>
        <end position="127"/>
    </location>
</feature>
<dbReference type="OrthoDB" id="2131401at2759"/>
<sequence>MRSFVTNNDIPVGYVTPSFPSLHWPIGDSSTPAAVLYNVIDIWKFTIYWSLIFNEAFYGIAGLCASYTHRRKASGLWLMAIYLVYGGLQAVAAGTVIGFLIGSIYSAGLFAMSTWIPLCCVIVQILFDFCNSCFGSGTVM</sequence>
<evidence type="ECO:0000256" key="1">
    <source>
        <dbReference type="ARBA" id="ARBA00004141"/>
    </source>
</evidence>